<keyword evidence="10" id="KW-1185">Reference proteome</keyword>
<sequence>MATATAVEEHSPDARLRRPAQAPRRRLSTFQAGRYALPQPCHQLPYSVEALDLSLNSLPPTLASLRLHVLSYLADLESRLSLLESPISTEAIMAKGELTMEEARTWAKDGLEMLRSIREDVLSHLPDIFSLNSVPTAEDVEEFVNAHLPEVPTLPEMRSHLPDVPDVVRSHLPDFKLSNVRSRLDDVRSRISDLDFNRPLNYVPTLSNRLQSLQEHLSAMERSSSLYLSTLAPSATLCTLLDKVLSSHLVADISSDLRSGEETLEKAALEIGRAMRRSLNGSRLIQYVDLPEQWRNNPFVKGGYRFIPLHDWPRLVLSLFALHNETLNIHTHLIPFLLWSFALFRFSPSYDTSDYQEPAKIAFTVFALLCLFTSALWHTMAGCAHPEGMEFCARVDYVGIGWLISASVGTLVYYGFQCRPAERDAFLLLCLAVGLSGSIVPFTQWFNQREYKNARIAFFLCMAFSSIAPLVELSRLHSPWEMYTFISPIVPSLVSYVVGLVFYATHFPECVVAPRWPSLCRWLDWLGGGSHAIWHVFIVLAISLHKRGMEVMKGGIGDACTV</sequence>
<feature type="region of interest" description="Disordered" evidence="6">
    <location>
        <begin position="1"/>
        <end position="23"/>
    </location>
</feature>
<feature type="transmembrane region" description="Helical" evidence="7">
    <location>
        <begin position="329"/>
        <end position="347"/>
    </location>
</feature>
<keyword evidence="5" id="KW-0862">Zinc</keyword>
<evidence type="ECO:0000256" key="4">
    <source>
        <dbReference type="ARBA" id="ARBA00023136"/>
    </source>
</evidence>
<gene>
    <name evidence="9" type="ORF">BD310DRAFT_920553</name>
    <name evidence="8" type="ORF">BD311DRAFT_784701</name>
</gene>
<keyword evidence="2 7" id="KW-0812">Transmembrane</keyword>
<dbReference type="Proteomes" id="UP000292082">
    <property type="component" value="Unassembled WGS sequence"/>
</dbReference>
<protein>
    <submittedName>
        <fullName evidence="9">HlyIII-domain-containing protein</fullName>
    </submittedName>
</protein>
<keyword evidence="5" id="KW-0479">Metal-binding</keyword>
<dbReference type="GO" id="GO:0006882">
    <property type="term" value="P:intracellular zinc ion homeostasis"/>
    <property type="evidence" value="ECO:0007669"/>
    <property type="project" value="TreeGrafter"/>
</dbReference>
<dbReference type="GO" id="GO:0046872">
    <property type="term" value="F:metal ion binding"/>
    <property type="evidence" value="ECO:0007669"/>
    <property type="project" value="UniProtKB-KW"/>
</dbReference>
<dbReference type="EMBL" id="ML143390">
    <property type="protein sequence ID" value="TBU33701.1"/>
    <property type="molecule type" value="Genomic_DNA"/>
</dbReference>
<keyword evidence="3 7" id="KW-1133">Transmembrane helix</keyword>
<feature type="transmembrane region" description="Helical" evidence="7">
    <location>
        <begin position="425"/>
        <end position="442"/>
    </location>
</feature>
<evidence type="ECO:0000256" key="7">
    <source>
        <dbReference type="SAM" id="Phobius"/>
    </source>
</evidence>
<feature type="compositionally biased region" description="Basic and acidic residues" evidence="6">
    <location>
        <begin position="7"/>
        <end position="16"/>
    </location>
</feature>
<dbReference type="EMBL" id="ML145097">
    <property type="protein sequence ID" value="TBU61701.1"/>
    <property type="molecule type" value="Genomic_DNA"/>
</dbReference>
<evidence type="ECO:0000313" key="8">
    <source>
        <dbReference type="EMBL" id="TBU33701.1"/>
    </source>
</evidence>
<comment type="subcellular location">
    <subcellularLocation>
        <location evidence="1">Membrane</location>
        <topology evidence="1">Multi-pass membrane protein</topology>
    </subcellularLocation>
</comment>
<evidence type="ECO:0000256" key="1">
    <source>
        <dbReference type="ARBA" id="ARBA00004141"/>
    </source>
</evidence>
<dbReference type="OrthoDB" id="5585746at2759"/>
<feature type="transmembrane region" description="Helical" evidence="7">
    <location>
        <begin position="525"/>
        <end position="544"/>
    </location>
</feature>
<name>A0A4Q9Q3T9_9APHY</name>
<evidence type="ECO:0000313" key="9">
    <source>
        <dbReference type="EMBL" id="TBU61701.1"/>
    </source>
</evidence>
<dbReference type="Proteomes" id="UP000292957">
    <property type="component" value="Unassembled WGS sequence"/>
</dbReference>
<feature type="binding site" evidence="5">
    <location>
        <position position="535"/>
    </location>
    <ligand>
        <name>Zn(2+)</name>
        <dbReference type="ChEBI" id="CHEBI:29105"/>
    </ligand>
</feature>
<feature type="binding site" evidence="5">
    <location>
        <position position="378"/>
    </location>
    <ligand>
        <name>Zn(2+)</name>
        <dbReference type="ChEBI" id="CHEBI:29105"/>
    </ligand>
</feature>
<feature type="transmembrane region" description="Helical" evidence="7">
    <location>
        <begin position="359"/>
        <end position="377"/>
    </location>
</feature>
<dbReference type="AlphaFoldDB" id="A0A4Q9Q3T9"/>
<keyword evidence="4 7" id="KW-0472">Membrane</keyword>
<dbReference type="PANTHER" id="PTHR20855:SF97">
    <property type="entry name" value="ADIPOR-LIKE RECEPTOR IZH3-RELATED"/>
    <property type="match status" value="1"/>
</dbReference>
<dbReference type="GO" id="GO:0016020">
    <property type="term" value="C:membrane"/>
    <property type="evidence" value="ECO:0007669"/>
    <property type="project" value="UniProtKB-SubCell"/>
</dbReference>
<dbReference type="PANTHER" id="PTHR20855">
    <property type="entry name" value="ADIPOR/PROGESTIN RECEPTOR-RELATED"/>
    <property type="match status" value="1"/>
</dbReference>
<evidence type="ECO:0000256" key="2">
    <source>
        <dbReference type="ARBA" id="ARBA00022692"/>
    </source>
</evidence>
<feature type="transmembrane region" description="Helical" evidence="7">
    <location>
        <begin position="483"/>
        <end position="505"/>
    </location>
</feature>
<reference evidence="9 10" key="1">
    <citation type="submission" date="2019-01" db="EMBL/GenBank/DDBJ databases">
        <title>Draft genome sequences of three monokaryotic isolates of the white-rot basidiomycete fungus Dichomitus squalens.</title>
        <authorList>
            <consortium name="DOE Joint Genome Institute"/>
            <person name="Lopez S.C."/>
            <person name="Andreopoulos B."/>
            <person name="Pangilinan J."/>
            <person name="Lipzen A."/>
            <person name="Riley R."/>
            <person name="Ahrendt S."/>
            <person name="Ng V."/>
            <person name="Barry K."/>
            <person name="Daum C."/>
            <person name="Grigoriev I.V."/>
            <person name="Hilden K.S."/>
            <person name="Makela M.R."/>
            <person name="de Vries R.P."/>
        </authorList>
    </citation>
    <scope>NUCLEOTIDE SEQUENCE [LARGE SCALE GENOMIC DNA]</scope>
    <source>
        <strain evidence="9 10">CBS 464.89</strain>
        <strain evidence="8">OM18370.1</strain>
    </source>
</reference>
<feature type="transmembrane region" description="Helical" evidence="7">
    <location>
        <begin position="397"/>
        <end position="416"/>
    </location>
</feature>
<evidence type="ECO:0000256" key="6">
    <source>
        <dbReference type="SAM" id="MobiDB-lite"/>
    </source>
</evidence>
<feature type="binding site" evidence="5">
    <location>
        <position position="531"/>
    </location>
    <ligand>
        <name>Zn(2+)</name>
        <dbReference type="ChEBI" id="CHEBI:29105"/>
    </ligand>
</feature>
<dbReference type="STRING" id="114155.A0A4Q9Q3T9"/>
<organism evidence="9 10">
    <name type="scientific">Dichomitus squalens</name>
    <dbReference type="NCBI Taxonomy" id="114155"/>
    <lineage>
        <taxon>Eukaryota</taxon>
        <taxon>Fungi</taxon>
        <taxon>Dikarya</taxon>
        <taxon>Basidiomycota</taxon>
        <taxon>Agaricomycotina</taxon>
        <taxon>Agaricomycetes</taxon>
        <taxon>Polyporales</taxon>
        <taxon>Polyporaceae</taxon>
        <taxon>Dichomitus</taxon>
    </lineage>
</organism>
<evidence type="ECO:0000256" key="5">
    <source>
        <dbReference type="PIRSR" id="PIRSR604254-1"/>
    </source>
</evidence>
<accession>A0A4Q9Q3T9</accession>
<dbReference type="GO" id="GO:0038023">
    <property type="term" value="F:signaling receptor activity"/>
    <property type="evidence" value="ECO:0007669"/>
    <property type="project" value="TreeGrafter"/>
</dbReference>
<evidence type="ECO:0000313" key="10">
    <source>
        <dbReference type="Proteomes" id="UP000292082"/>
    </source>
</evidence>
<dbReference type="InterPro" id="IPR004254">
    <property type="entry name" value="AdipoR/HlyIII-related"/>
</dbReference>
<proteinExistence type="predicted"/>
<evidence type="ECO:0000256" key="3">
    <source>
        <dbReference type="ARBA" id="ARBA00022989"/>
    </source>
</evidence>
<feature type="transmembrane region" description="Helical" evidence="7">
    <location>
        <begin position="454"/>
        <end position="471"/>
    </location>
</feature>
<dbReference type="Pfam" id="PF03006">
    <property type="entry name" value="HlyIII"/>
    <property type="match status" value="1"/>
</dbReference>